<reference evidence="1" key="2">
    <citation type="submission" date="2022-04" db="EMBL/GenBank/DDBJ databases">
        <authorList>
            <person name="Bromfield E.S.P."/>
            <person name="Cloutier S."/>
        </authorList>
    </citation>
    <scope>NUCLEOTIDE SEQUENCE</scope>
    <source>
        <strain evidence="1">1S5</strain>
        <plasmid evidence="1">pBb1S5b</plasmid>
    </source>
</reference>
<reference evidence="1" key="1">
    <citation type="journal article" date="2017" name="Syst. Appl. Microbiol.">
        <title>Soybeans inoculated with root zone soils of Canadian native legumes harbour diverse and novel Bradyrhizobium spp. that possess agricultural potential.</title>
        <authorList>
            <person name="Bromfield E.S.P."/>
            <person name="Cloutier S."/>
            <person name="Tambong J.T."/>
            <person name="Tran Thi T.V."/>
        </authorList>
    </citation>
    <scope>NUCLEOTIDE SEQUENCE</scope>
    <source>
        <strain evidence="1">1S5</strain>
    </source>
</reference>
<sequence length="67" mass="7046">MTGSSSDQADRALVLGVSAAKIDRLLVETKIAAAGGNRKAKSRLANLLYSSIVTQHGGYRHISPDAH</sequence>
<dbReference type="EMBL" id="CP096257">
    <property type="protein sequence ID" value="UPT92410.1"/>
    <property type="molecule type" value="Genomic_DNA"/>
</dbReference>
<name>A0A8T5VWA3_9BRAD</name>
<protein>
    <submittedName>
        <fullName evidence="1">Uncharacterized protein</fullName>
    </submittedName>
</protein>
<proteinExistence type="predicted"/>
<dbReference type="RefSeq" id="WP_166107270.1">
    <property type="nucleotide sequence ID" value="NZ_CP096257.1"/>
</dbReference>
<evidence type="ECO:0000313" key="1">
    <source>
        <dbReference type="EMBL" id="UPT92410.1"/>
    </source>
</evidence>
<keyword evidence="1" id="KW-0614">Plasmid</keyword>
<evidence type="ECO:0000313" key="2">
    <source>
        <dbReference type="Proteomes" id="UP000551709"/>
    </source>
</evidence>
<accession>A0A8T5VWA3</accession>
<dbReference type="Proteomes" id="UP000551709">
    <property type="component" value="Plasmid pBb1S5b"/>
</dbReference>
<geneLocation type="plasmid" evidence="1 2">
    <name>pBb1S5b</name>
</geneLocation>
<dbReference type="AlphaFoldDB" id="A0A8T5VWA3"/>
<gene>
    <name evidence="1" type="ORF">HAP41_0000049865</name>
</gene>
<organism evidence="1 2">
    <name type="scientific">Bradyrhizobium barranii subsp. apii</name>
    <dbReference type="NCBI Taxonomy" id="2819348"/>
    <lineage>
        <taxon>Bacteria</taxon>
        <taxon>Pseudomonadati</taxon>
        <taxon>Pseudomonadota</taxon>
        <taxon>Alphaproteobacteria</taxon>
        <taxon>Hyphomicrobiales</taxon>
        <taxon>Nitrobacteraceae</taxon>
        <taxon>Bradyrhizobium</taxon>
        <taxon>Bradyrhizobium barranii</taxon>
    </lineage>
</organism>